<evidence type="ECO:0000259" key="2">
    <source>
        <dbReference type="Pfam" id="PF13519"/>
    </source>
</evidence>
<proteinExistence type="predicted"/>
<feature type="repeat" description="TPR" evidence="1">
    <location>
        <begin position="427"/>
        <end position="460"/>
    </location>
</feature>
<dbReference type="InterPro" id="IPR002035">
    <property type="entry name" value="VWF_A"/>
</dbReference>
<accession>A0A6B0TL61</accession>
<feature type="domain" description="VWFA" evidence="2">
    <location>
        <begin position="103"/>
        <end position="210"/>
    </location>
</feature>
<gene>
    <name evidence="3" type="ORF">GSH16_07405</name>
</gene>
<dbReference type="AlphaFoldDB" id="A0A6B0TL61"/>
<evidence type="ECO:0000313" key="4">
    <source>
        <dbReference type="Proteomes" id="UP000436016"/>
    </source>
</evidence>
<evidence type="ECO:0000313" key="3">
    <source>
        <dbReference type="EMBL" id="MXU65270.1"/>
    </source>
</evidence>
<dbReference type="RefSeq" id="WP_160853594.1">
    <property type="nucleotide sequence ID" value="NZ_WUWG01000003.1"/>
</dbReference>
<keyword evidence="4" id="KW-1185">Reference proteome</keyword>
<dbReference type="SUPFAM" id="SSF53300">
    <property type="entry name" value="vWA-like"/>
    <property type="match status" value="1"/>
</dbReference>
<name>A0A6B0TL61_9RHOB</name>
<dbReference type="InterPro" id="IPR036465">
    <property type="entry name" value="vWFA_dom_sf"/>
</dbReference>
<reference evidence="3 4" key="1">
    <citation type="submission" date="2019-12" db="EMBL/GenBank/DDBJ databases">
        <title>Strain KN286 was isolated from seawater, which was collected from Caroline Seamount in the tropical western Pacific.</title>
        <authorList>
            <person name="Wang Q."/>
        </authorList>
    </citation>
    <scope>NUCLEOTIDE SEQUENCE [LARGE SCALE GENOMIC DNA]</scope>
    <source>
        <strain evidence="3 4">KN286</strain>
    </source>
</reference>
<sequence length="547" mass="58446">MTSVLAALSAFHLIRPEMLLLLAPVLVIWWRLRQAPGGETVEEALDIAPHLRAALQARPPGGLLGWLRPADTYLAALVFTVLAAAGPAWDRIADPDADDALPVVIVLETGLSMTSNDIDPTRLARAKLKIRDLIDGDTKPRRRGLVAYAGTAHRVVPLSDDPALLRIYLDAIGPATMPEPHDARPDIALELAAAEVDRSARPAAILLMLDDLANADRARIAAVASGLPTFAMIYGTPDGGRQIDPRSGAPADPGAPTDPEAMAADLADLSIASVPASRDGSDLQAFTRWLDQRSAEAALGDGPWRDRGRIFLWPAAFFLAFGFRRGWVAQPALAVLLFLCFGAVADPLAAQGQSDVKRAATDPAADAPGPLQRLFLTPDQQGRLAYQNRRFATAATRFEDPAWKAQALYRDGQYLAAGDLWAAQPGAQALAQAGTAYVKGREYDRGVALLEAAVEADPTLDYAVQNLETARAIRDTVMSSRQAGATEIGADEIRYDASAEVSEGARSRTVEGLPADAVEQWMRTVDTSMSDFLRSRFALEAAQGGGQ</sequence>
<protein>
    <submittedName>
        <fullName evidence="3">VWA domain-containing protein</fullName>
    </submittedName>
</protein>
<organism evidence="3 4">
    <name type="scientific">Oceanomicrobium pacificus</name>
    <dbReference type="NCBI Taxonomy" id="2692916"/>
    <lineage>
        <taxon>Bacteria</taxon>
        <taxon>Pseudomonadati</taxon>
        <taxon>Pseudomonadota</taxon>
        <taxon>Alphaproteobacteria</taxon>
        <taxon>Rhodobacterales</taxon>
        <taxon>Paracoccaceae</taxon>
        <taxon>Oceanomicrobium</taxon>
    </lineage>
</organism>
<dbReference type="Proteomes" id="UP000436016">
    <property type="component" value="Unassembled WGS sequence"/>
</dbReference>
<dbReference type="Pfam" id="PF13519">
    <property type="entry name" value="VWA_2"/>
    <property type="match status" value="1"/>
</dbReference>
<dbReference type="EMBL" id="WUWG01000003">
    <property type="protein sequence ID" value="MXU65270.1"/>
    <property type="molecule type" value="Genomic_DNA"/>
</dbReference>
<evidence type="ECO:0000256" key="1">
    <source>
        <dbReference type="PROSITE-ProRule" id="PRU00339"/>
    </source>
</evidence>
<keyword evidence="1" id="KW-0802">TPR repeat</keyword>
<dbReference type="InterPro" id="IPR019734">
    <property type="entry name" value="TPR_rpt"/>
</dbReference>
<dbReference type="Gene3D" id="3.40.50.410">
    <property type="entry name" value="von Willebrand factor, type A domain"/>
    <property type="match status" value="1"/>
</dbReference>
<dbReference type="PROSITE" id="PS50005">
    <property type="entry name" value="TPR"/>
    <property type="match status" value="1"/>
</dbReference>
<comment type="caution">
    <text evidence="3">The sequence shown here is derived from an EMBL/GenBank/DDBJ whole genome shotgun (WGS) entry which is preliminary data.</text>
</comment>